<sequence>MKVTCDCMVQVNFLTGRPRDLKCSRFISTYEPDTPSQSQSKDLSKAYQWRSGDKSKSRAILVRSSRNLNSLSDDEMIPVSQPAQPHWSTRDPFGHLSASRI</sequence>
<keyword evidence="3" id="KW-1185">Reference proteome</keyword>
<dbReference type="Proteomes" id="UP000499080">
    <property type="component" value="Unassembled WGS sequence"/>
</dbReference>
<reference evidence="2 3" key="1">
    <citation type="journal article" date="2019" name="Sci. Rep.">
        <title>Orb-weaving spider Araneus ventricosus genome elucidates the spidroin gene catalogue.</title>
        <authorList>
            <person name="Kono N."/>
            <person name="Nakamura H."/>
            <person name="Ohtoshi R."/>
            <person name="Moran D.A.P."/>
            <person name="Shinohara A."/>
            <person name="Yoshida Y."/>
            <person name="Fujiwara M."/>
            <person name="Mori M."/>
            <person name="Tomita M."/>
            <person name="Arakawa K."/>
        </authorList>
    </citation>
    <scope>NUCLEOTIDE SEQUENCE [LARGE SCALE GENOMIC DNA]</scope>
</reference>
<protein>
    <submittedName>
        <fullName evidence="2">Uncharacterized protein</fullName>
    </submittedName>
</protein>
<proteinExistence type="predicted"/>
<organism evidence="2 3">
    <name type="scientific">Araneus ventricosus</name>
    <name type="common">Orbweaver spider</name>
    <name type="synonym">Epeira ventricosa</name>
    <dbReference type="NCBI Taxonomy" id="182803"/>
    <lineage>
        <taxon>Eukaryota</taxon>
        <taxon>Metazoa</taxon>
        <taxon>Ecdysozoa</taxon>
        <taxon>Arthropoda</taxon>
        <taxon>Chelicerata</taxon>
        <taxon>Arachnida</taxon>
        <taxon>Araneae</taxon>
        <taxon>Araneomorphae</taxon>
        <taxon>Entelegynae</taxon>
        <taxon>Araneoidea</taxon>
        <taxon>Araneidae</taxon>
        <taxon>Araneus</taxon>
    </lineage>
</organism>
<dbReference type="EMBL" id="BGPR01018884">
    <property type="protein sequence ID" value="GBN80405.1"/>
    <property type="molecule type" value="Genomic_DNA"/>
</dbReference>
<evidence type="ECO:0000313" key="2">
    <source>
        <dbReference type="EMBL" id="GBN80405.1"/>
    </source>
</evidence>
<accession>A0A4Y2RZH5</accession>
<feature type="region of interest" description="Disordered" evidence="1">
    <location>
        <begin position="30"/>
        <end position="56"/>
    </location>
</feature>
<dbReference type="AlphaFoldDB" id="A0A4Y2RZH5"/>
<comment type="caution">
    <text evidence="2">The sequence shown here is derived from an EMBL/GenBank/DDBJ whole genome shotgun (WGS) entry which is preliminary data.</text>
</comment>
<feature type="region of interest" description="Disordered" evidence="1">
    <location>
        <begin position="71"/>
        <end position="101"/>
    </location>
</feature>
<evidence type="ECO:0000256" key="1">
    <source>
        <dbReference type="SAM" id="MobiDB-lite"/>
    </source>
</evidence>
<evidence type="ECO:0000313" key="3">
    <source>
        <dbReference type="Proteomes" id="UP000499080"/>
    </source>
</evidence>
<name>A0A4Y2RZH5_ARAVE</name>
<gene>
    <name evidence="2" type="ORF">AVEN_171952_1</name>
</gene>